<keyword evidence="1" id="KW-0472">Membrane</keyword>
<evidence type="ECO:0000256" key="1">
    <source>
        <dbReference type="SAM" id="Phobius"/>
    </source>
</evidence>
<evidence type="ECO:0000313" key="2">
    <source>
        <dbReference type="EMBL" id="CAA9438889.1"/>
    </source>
</evidence>
<dbReference type="EMBL" id="CADCVB010000151">
    <property type="protein sequence ID" value="CAA9438889.1"/>
    <property type="molecule type" value="Genomic_DNA"/>
</dbReference>
<feature type="transmembrane region" description="Helical" evidence="1">
    <location>
        <begin position="158"/>
        <end position="178"/>
    </location>
</feature>
<proteinExistence type="predicted"/>
<dbReference type="AlphaFoldDB" id="A0A6J4QDQ9"/>
<feature type="transmembrane region" description="Helical" evidence="1">
    <location>
        <begin position="111"/>
        <end position="127"/>
    </location>
</feature>
<keyword evidence="1" id="KW-0812">Transmembrane</keyword>
<keyword evidence="1" id="KW-1133">Transmembrane helix</keyword>
<accession>A0A6J4QDQ9</accession>
<feature type="transmembrane region" description="Helical" evidence="1">
    <location>
        <begin position="62"/>
        <end position="90"/>
    </location>
</feature>
<protein>
    <submittedName>
        <fullName evidence="2">Uncharacterized protein</fullName>
    </submittedName>
</protein>
<feature type="transmembrane region" description="Helical" evidence="1">
    <location>
        <begin position="133"/>
        <end position="151"/>
    </location>
</feature>
<feature type="transmembrane region" description="Helical" evidence="1">
    <location>
        <begin position="184"/>
        <end position="205"/>
    </location>
</feature>
<feature type="transmembrane region" description="Helical" evidence="1">
    <location>
        <begin position="31"/>
        <end position="50"/>
    </location>
</feature>
<name>A0A6J4QDQ9_9ACTN</name>
<gene>
    <name evidence="2" type="ORF">AVDCRST_MAG78-2264</name>
</gene>
<reference evidence="2" key="1">
    <citation type="submission" date="2020-02" db="EMBL/GenBank/DDBJ databases">
        <authorList>
            <person name="Meier V. D."/>
        </authorList>
    </citation>
    <scope>NUCLEOTIDE SEQUENCE</scope>
    <source>
        <strain evidence="2">AVDCRST_MAG78</strain>
    </source>
</reference>
<organism evidence="2">
    <name type="scientific">uncultured Rubrobacteraceae bacterium</name>
    <dbReference type="NCBI Taxonomy" id="349277"/>
    <lineage>
        <taxon>Bacteria</taxon>
        <taxon>Bacillati</taxon>
        <taxon>Actinomycetota</taxon>
        <taxon>Rubrobacteria</taxon>
        <taxon>Rubrobacterales</taxon>
        <taxon>Rubrobacteraceae</taxon>
        <taxon>environmental samples</taxon>
    </lineage>
</organism>
<sequence>MQGSAESTVRDLERVRYVTENYEVLKGLKRVPVGLMNIALGVLLWVLQVVDIPRAPEDTYGRWAVALVFNLLFYLLILLLIAALVLSFVFNDYYERRFGKVERRRFDRRRILIGATVVAGCLVAYGVDLAVRPPLRLGWLALGVVMIAHAWPKRRFRAHYIVMSVLLVAASFLPLLGIPLGDTLQGYSAFIVAFSGLQFVVGGIFDHLLLVRTMKSLPEEDDGGAV</sequence>